<keyword evidence="3" id="KW-1185">Reference proteome</keyword>
<reference evidence="2 3" key="1">
    <citation type="submission" date="2016-09" db="EMBL/GenBank/DDBJ databases">
        <title>The draft genome of Dichanthelium oligosanthes: A C3 panicoid grass species.</title>
        <authorList>
            <person name="Studer A.J."/>
            <person name="Schnable J.C."/>
            <person name="Brutnell T.P."/>
        </authorList>
    </citation>
    <scope>NUCLEOTIDE SEQUENCE [LARGE SCALE GENOMIC DNA]</scope>
    <source>
        <strain evidence="3">cv. Kellogg 1175</strain>
        <tissue evidence="2">Leaf</tissue>
    </source>
</reference>
<sequence length="160" mass="17020">MSPPPGAGAPSSLATRNPASASATPSAARLLTTGAMAPQTAPHAASSRKQSANSSRDSASAHESVAPSRLSKASPGRIGYTNTMRPGCCRPSGPAAYRTRDFPCGRRNVTAARRFRHWPARLRLRRRHRVGAARHPMCRCRGTVAHSTEGVAWLGNNVTW</sequence>
<dbReference type="AlphaFoldDB" id="A0A1E5WMJ8"/>
<accession>A0A1E5WMJ8</accession>
<name>A0A1E5WMJ8_9POAL</name>
<feature type="region of interest" description="Disordered" evidence="1">
    <location>
        <begin position="1"/>
        <end position="92"/>
    </location>
</feature>
<evidence type="ECO:0000256" key="1">
    <source>
        <dbReference type="SAM" id="MobiDB-lite"/>
    </source>
</evidence>
<evidence type="ECO:0000313" key="2">
    <source>
        <dbReference type="EMBL" id="OEL38609.1"/>
    </source>
</evidence>
<gene>
    <name evidence="2" type="ORF">BAE44_0000371</name>
</gene>
<comment type="caution">
    <text evidence="2">The sequence shown here is derived from an EMBL/GenBank/DDBJ whole genome shotgun (WGS) entry which is preliminary data.</text>
</comment>
<protein>
    <submittedName>
        <fullName evidence="2">Uncharacterized protein</fullName>
    </submittedName>
</protein>
<organism evidence="2 3">
    <name type="scientific">Dichanthelium oligosanthes</name>
    <dbReference type="NCBI Taxonomy" id="888268"/>
    <lineage>
        <taxon>Eukaryota</taxon>
        <taxon>Viridiplantae</taxon>
        <taxon>Streptophyta</taxon>
        <taxon>Embryophyta</taxon>
        <taxon>Tracheophyta</taxon>
        <taxon>Spermatophyta</taxon>
        <taxon>Magnoliopsida</taxon>
        <taxon>Liliopsida</taxon>
        <taxon>Poales</taxon>
        <taxon>Poaceae</taxon>
        <taxon>PACMAD clade</taxon>
        <taxon>Panicoideae</taxon>
        <taxon>Panicodae</taxon>
        <taxon>Paniceae</taxon>
        <taxon>Dichantheliinae</taxon>
        <taxon>Dichanthelium</taxon>
    </lineage>
</organism>
<feature type="compositionally biased region" description="Low complexity" evidence="1">
    <location>
        <begin position="8"/>
        <end position="33"/>
    </location>
</feature>
<proteinExistence type="predicted"/>
<dbReference type="EMBL" id="LWDX02001132">
    <property type="protein sequence ID" value="OEL38609.1"/>
    <property type="molecule type" value="Genomic_DNA"/>
</dbReference>
<dbReference type="OrthoDB" id="708535at2759"/>
<dbReference type="Proteomes" id="UP000095767">
    <property type="component" value="Unassembled WGS sequence"/>
</dbReference>
<evidence type="ECO:0000313" key="3">
    <source>
        <dbReference type="Proteomes" id="UP000095767"/>
    </source>
</evidence>
<feature type="compositionally biased region" description="Polar residues" evidence="1">
    <location>
        <begin position="47"/>
        <end position="58"/>
    </location>
</feature>